<keyword evidence="3" id="KW-1185">Reference proteome</keyword>
<dbReference type="GO" id="GO:0006261">
    <property type="term" value="P:DNA-templated DNA replication"/>
    <property type="evidence" value="ECO:0007669"/>
    <property type="project" value="TreeGrafter"/>
</dbReference>
<dbReference type="PANTHER" id="PTHR14303:SF0">
    <property type="entry name" value="DNA POLYMERASE DELTA SUBUNIT 4"/>
    <property type="match status" value="1"/>
</dbReference>
<dbReference type="Proteomes" id="UP000822688">
    <property type="component" value="Chromosome 2"/>
</dbReference>
<dbReference type="InterPro" id="IPR007218">
    <property type="entry name" value="DNA_pol_delta_4"/>
</dbReference>
<dbReference type="GO" id="GO:0043625">
    <property type="term" value="C:delta DNA polymerase complex"/>
    <property type="evidence" value="ECO:0007669"/>
    <property type="project" value="TreeGrafter"/>
</dbReference>
<dbReference type="EMBL" id="CM026422">
    <property type="protein sequence ID" value="KAG0585526.1"/>
    <property type="molecule type" value="Genomic_DNA"/>
</dbReference>
<reference evidence="2" key="1">
    <citation type="submission" date="2020-06" db="EMBL/GenBank/DDBJ databases">
        <title>WGS assembly of Ceratodon purpureus strain R40.</title>
        <authorList>
            <person name="Carey S.B."/>
            <person name="Jenkins J."/>
            <person name="Shu S."/>
            <person name="Lovell J.T."/>
            <person name="Sreedasyam A."/>
            <person name="Maumus F."/>
            <person name="Tiley G.P."/>
            <person name="Fernandez-Pozo N."/>
            <person name="Barry K."/>
            <person name="Chen C."/>
            <person name="Wang M."/>
            <person name="Lipzen A."/>
            <person name="Daum C."/>
            <person name="Saski C.A."/>
            <person name="Payton A.C."/>
            <person name="Mcbreen J.C."/>
            <person name="Conrad R.E."/>
            <person name="Kollar L.M."/>
            <person name="Olsson S."/>
            <person name="Huttunen S."/>
            <person name="Landis J.B."/>
            <person name="Wickett N.J."/>
            <person name="Johnson M.G."/>
            <person name="Rensing S.A."/>
            <person name="Grimwood J."/>
            <person name="Schmutz J."/>
            <person name="Mcdaniel S.F."/>
        </authorList>
    </citation>
    <scope>NUCLEOTIDE SEQUENCE</scope>
    <source>
        <strain evidence="2">R40</strain>
    </source>
</reference>
<evidence type="ECO:0008006" key="4">
    <source>
        <dbReference type="Google" id="ProtNLM"/>
    </source>
</evidence>
<feature type="region of interest" description="Disordered" evidence="1">
    <location>
        <begin position="1"/>
        <end position="34"/>
    </location>
</feature>
<organism evidence="2 3">
    <name type="scientific">Ceratodon purpureus</name>
    <name type="common">Fire moss</name>
    <name type="synonym">Dicranum purpureum</name>
    <dbReference type="NCBI Taxonomy" id="3225"/>
    <lineage>
        <taxon>Eukaryota</taxon>
        <taxon>Viridiplantae</taxon>
        <taxon>Streptophyta</taxon>
        <taxon>Embryophyta</taxon>
        <taxon>Bryophyta</taxon>
        <taxon>Bryophytina</taxon>
        <taxon>Bryopsida</taxon>
        <taxon>Dicranidae</taxon>
        <taxon>Pseudoditrichales</taxon>
        <taxon>Ditrichaceae</taxon>
        <taxon>Ceratodon</taxon>
    </lineage>
</organism>
<proteinExistence type="predicted"/>
<dbReference type="PANTHER" id="PTHR14303">
    <property type="entry name" value="DNA POLYMERASE DELTA SUBUNIT 4"/>
    <property type="match status" value="1"/>
</dbReference>
<dbReference type="Pfam" id="PF04081">
    <property type="entry name" value="DNA_pol_delta_4"/>
    <property type="match status" value="1"/>
</dbReference>
<comment type="caution">
    <text evidence="2">The sequence shown here is derived from an EMBL/GenBank/DDBJ whole genome shotgun (WGS) entry which is preliminary data.</text>
</comment>
<accession>A0A8T0IRT2</accession>
<dbReference type="GO" id="GO:0000731">
    <property type="term" value="P:DNA synthesis involved in DNA repair"/>
    <property type="evidence" value="ECO:0007669"/>
    <property type="project" value="InterPro"/>
</dbReference>
<evidence type="ECO:0000256" key="1">
    <source>
        <dbReference type="SAM" id="MobiDB-lite"/>
    </source>
</evidence>
<protein>
    <recommendedName>
        <fullName evidence="4">DNA polymerase delta subunit 4</fullName>
    </recommendedName>
</protein>
<name>A0A8T0IRT2_CERPU</name>
<evidence type="ECO:0000313" key="2">
    <source>
        <dbReference type="EMBL" id="KAG0585526.1"/>
    </source>
</evidence>
<dbReference type="AlphaFoldDB" id="A0A8T0IRT2"/>
<evidence type="ECO:0000313" key="3">
    <source>
        <dbReference type="Proteomes" id="UP000822688"/>
    </source>
</evidence>
<sequence length="136" mass="14775">MATRKMDALFPKRKSSALSSTKSSKALSAASFKSRDPVYAAHDDIASDGGSVGAVDSQPAALIASGGHLDLNEEYDDVEEVLRQFDMNMAYGPCLGVTRLERFERSQRLGLNPPLHVKNILERLGGKPDALWEGRV</sequence>
<feature type="compositionally biased region" description="Low complexity" evidence="1">
    <location>
        <begin position="16"/>
        <end position="32"/>
    </location>
</feature>
<gene>
    <name evidence="2" type="ORF">KC19_2G018500</name>
</gene>
<dbReference type="GO" id="GO:0003887">
    <property type="term" value="F:DNA-directed DNA polymerase activity"/>
    <property type="evidence" value="ECO:0007669"/>
    <property type="project" value="TreeGrafter"/>
</dbReference>